<keyword evidence="2" id="KW-1185">Reference proteome</keyword>
<organism evidence="1 2">
    <name type="scientific">Amycolatopsis orientalis</name>
    <name type="common">Nocardia orientalis</name>
    <dbReference type="NCBI Taxonomy" id="31958"/>
    <lineage>
        <taxon>Bacteria</taxon>
        <taxon>Bacillati</taxon>
        <taxon>Actinomycetota</taxon>
        <taxon>Actinomycetes</taxon>
        <taxon>Pseudonocardiales</taxon>
        <taxon>Pseudonocardiaceae</taxon>
        <taxon>Amycolatopsis</taxon>
    </lineage>
</organism>
<name>A0A193BY27_AMYOR</name>
<dbReference type="KEGG" id="aori:SD37_16425"/>
<accession>A0A193BY27</accession>
<dbReference type="RefSeq" id="WP_044850672.1">
    <property type="nucleotide sequence ID" value="NZ_CP016174.1"/>
</dbReference>
<evidence type="ECO:0000313" key="2">
    <source>
        <dbReference type="Proteomes" id="UP000093695"/>
    </source>
</evidence>
<reference evidence="1 2" key="1">
    <citation type="journal article" date="2015" name="Genome Announc.">
        <title>Draft Genome Sequence of Norvancomycin-Producing Strain Amycolatopsis orientalis CPCC200066.</title>
        <authorList>
            <person name="Lei X."/>
            <person name="Yuan F."/>
            <person name="Shi Y."/>
            <person name="Li X."/>
            <person name="Wang L."/>
            <person name="Hong B."/>
        </authorList>
    </citation>
    <scope>NUCLEOTIDE SEQUENCE [LARGE SCALE GENOMIC DNA]</scope>
    <source>
        <strain evidence="1 2">B-37</strain>
    </source>
</reference>
<dbReference type="eggNOG" id="COG3093">
    <property type="taxonomic scope" value="Bacteria"/>
</dbReference>
<dbReference type="EMBL" id="CP016174">
    <property type="protein sequence ID" value="ANN17075.1"/>
    <property type="molecule type" value="Genomic_DNA"/>
</dbReference>
<dbReference type="Proteomes" id="UP000093695">
    <property type="component" value="Chromosome"/>
</dbReference>
<sequence length="1121" mass="121876">MAGIFITVQPGDGQDRLRGLDRSLRHVFGTDRVLRSSDPASVLVVPIGAEGLDDGVRQEIAEALRLGKKVVPVLTEDAVMPSGIAGFSRLPYRRLGRRTREQDIASLITELIRVAPELGIGVVKGLEDLPEWLDSWRDETRPVLPETLPVLGRDREIDRLCGWLHGAPSVLPVYAGSRTEAAAFVATALAAHRPGLRAVRVSSQEGWRHCRSLAAPFVAVVDGPGIEVDDAGEGHVVVVRGTPDRNGTDALVLPRIPRDEAAEAFASAGVPPADANTYADVARRSLGSLRRRLAVAGALPKWVNPLERDLAAPLLLIGRWTADSRHDLEEIAAIAGRETDELERFFARSEAGDDPLLARSGDRVRLADPYDAWTLLRGRLSAQDLRRWHEEAVKVLAEPEPGRTWSAELRHGLAASAALLAAEGETTLSDGVACAEHAARFVREVLGRAGDTADGVLWRSLADVLPLLAEAAPHEFLGAVDRALTSDPSPIDGSSDGLTTALETVCWSDDALPMVVSLMAELARPDRGAGGQPLESLITLVQPWYPYLDLPGGQRTEFVKAIGRRTPETGWRLVLALLGGPRGHLLASPRRPRVRLDWTVPVPPAAVPDVAEFQDELVTAALAALEERPARWGEFFERRRELSTAQWDRVVEALTRLDADRLSADERLLLWNRLTELTAEHRHYAGAAWALPEELLQWLESCAEMIEPTVNPGRHVRLFGRRPYLEGGDSLDQEARETEIDRLRRDAVGGVLREHGVAGVSALAAESAQPRLVGSVAAAVAGEDIQEDALAVLGREEWASGWVGEMARTRGEEWWQEAATQLKGQDRLVDYLLAVPAEHASALLESADDAVHESYWARVGPWPLPEGQESSFVTHLARRRPWAAVEALALGLRAAEPLSPAASLIEDVLLQASADGIEPPDRKAVAQVGPLLDQLVEAGGSDVAVARLELRYHAALKQHRKPRSLLRILAENPVAFVDLYTRIHPEDDDSPRVELVNAWFAIFESRTMPGGTALKAWVARARAEFAERGRAESGDLAIGTLLAGGSARPDGGWPPEPVRDILDVADGAQLREGFAIGMTVQAGDPGELAQLHRGRARRINVGWPRVAALLRDHADDLTRRG</sequence>
<gene>
    <name evidence="1" type="ORF">SD37_16425</name>
</gene>
<protein>
    <submittedName>
        <fullName evidence="1">Uncharacterized protein</fullName>
    </submittedName>
</protein>
<dbReference type="STRING" id="31958.SD37_16425"/>
<proteinExistence type="predicted"/>
<dbReference type="AlphaFoldDB" id="A0A193BY27"/>
<evidence type="ECO:0000313" key="1">
    <source>
        <dbReference type="EMBL" id="ANN17075.1"/>
    </source>
</evidence>